<dbReference type="GO" id="GO:0003676">
    <property type="term" value="F:nucleic acid binding"/>
    <property type="evidence" value="ECO:0007669"/>
    <property type="project" value="InterPro"/>
</dbReference>
<evidence type="ECO:0000259" key="4">
    <source>
        <dbReference type="SMART" id="SM00479"/>
    </source>
</evidence>
<dbReference type="GO" id="GO:0008408">
    <property type="term" value="F:3'-5' exonuclease activity"/>
    <property type="evidence" value="ECO:0007669"/>
    <property type="project" value="TreeGrafter"/>
</dbReference>
<evidence type="ECO:0000256" key="1">
    <source>
        <dbReference type="ARBA" id="ARBA00022722"/>
    </source>
</evidence>
<dbReference type="PANTHER" id="PTHR30231">
    <property type="entry name" value="DNA POLYMERASE III SUBUNIT EPSILON"/>
    <property type="match status" value="1"/>
</dbReference>
<dbReference type="InterPro" id="IPR013520">
    <property type="entry name" value="Ribonucl_H"/>
</dbReference>
<keyword evidence="3" id="KW-0269">Exonuclease</keyword>
<dbReference type="Pfam" id="PF00929">
    <property type="entry name" value="RNase_T"/>
    <property type="match status" value="1"/>
</dbReference>
<dbReference type="GO" id="GO:0005829">
    <property type="term" value="C:cytosol"/>
    <property type="evidence" value="ECO:0007669"/>
    <property type="project" value="TreeGrafter"/>
</dbReference>
<accession>A0A1F6VH16</accession>
<dbReference type="EMBL" id="MFSP01000034">
    <property type="protein sequence ID" value="OGI68892.1"/>
    <property type="molecule type" value="Genomic_DNA"/>
</dbReference>
<dbReference type="GO" id="GO:0006259">
    <property type="term" value="P:DNA metabolic process"/>
    <property type="evidence" value="ECO:0007669"/>
    <property type="project" value="UniProtKB-ARBA"/>
</dbReference>
<dbReference type="CDD" id="cd06127">
    <property type="entry name" value="DEDDh"/>
    <property type="match status" value="1"/>
</dbReference>
<dbReference type="Proteomes" id="UP000179076">
    <property type="component" value="Unassembled WGS sequence"/>
</dbReference>
<dbReference type="SMART" id="SM00479">
    <property type="entry name" value="EXOIII"/>
    <property type="match status" value="1"/>
</dbReference>
<gene>
    <name evidence="5" type="ORF">A2W18_08615</name>
</gene>
<keyword evidence="2" id="KW-0378">Hydrolase</keyword>
<sequence length="233" mass="25816">MAWLAQLFRPKIELPQALASTVEAWRALPDGRDGATSAETRFVVLDVETSGLDPRRDRLLSIGAVVVERMRLTPRDAFNAVLRNQWPSTRENVVVHGLTPTRQAAGEIPERALAGFLEFIGKSPCVAFHADFDRIVLDRALRAELGVRLSNPWIDAARLAPILFPEARLIHGALDDWLAYFRLRAHTRHDAVHDAYATAEIFLILLARAGARGISTLAQLRAAAHAHERITTG</sequence>
<dbReference type="AlphaFoldDB" id="A0A1F6VH16"/>
<comment type="caution">
    <text evidence="5">The sequence shown here is derived from an EMBL/GenBank/DDBJ whole genome shotgun (WGS) entry which is preliminary data.</text>
</comment>
<dbReference type="PANTHER" id="PTHR30231:SF4">
    <property type="entry name" value="PROTEIN NEN2"/>
    <property type="match status" value="1"/>
</dbReference>
<protein>
    <recommendedName>
        <fullName evidence="4">Exonuclease domain-containing protein</fullName>
    </recommendedName>
</protein>
<reference evidence="5 6" key="1">
    <citation type="journal article" date="2016" name="Nat. Commun.">
        <title>Thousands of microbial genomes shed light on interconnected biogeochemical processes in an aquifer system.</title>
        <authorList>
            <person name="Anantharaman K."/>
            <person name="Brown C.T."/>
            <person name="Hug L.A."/>
            <person name="Sharon I."/>
            <person name="Castelle C.J."/>
            <person name="Probst A.J."/>
            <person name="Thomas B.C."/>
            <person name="Singh A."/>
            <person name="Wilkins M.J."/>
            <person name="Karaoz U."/>
            <person name="Brodie E.L."/>
            <person name="Williams K.H."/>
            <person name="Hubbard S.S."/>
            <person name="Banfield J.F."/>
        </authorList>
    </citation>
    <scope>NUCLEOTIDE SEQUENCE [LARGE SCALE GENOMIC DNA]</scope>
</reference>
<proteinExistence type="predicted"/>
<evidence type="ECO:0000313" key="5">
    <source>
        <dbReference type="EMBL" id="OGI68892.1"/>
    </source>
</evidence>
<name>A0A1F6VH16_9PROT</name>
<evidence type="ECO:0000256" key="3">
    <source>
        <dbReference type="ARBA" id="ARBA00022839"/>
    </source>
</evidence>
<keyword evidence="1" id="KW-0540">Nuclease</keyword>
<evidence type="ECO:0000256" key="2">
    <source>
        <dbReference type="ARBA" id="ARBA00022801"/>
    </source>
</evidence>
<dbReference type="SUPFAM" id="SSF53098">
    <property type="entry name" value="Ribonuclease H-like"/>
    <property type="match status" value="1"/>
</dbReference>
<evidence type="ECO:0000313" key="6">
    <source>
        <dbReference type="Proteomes" id="UP000179076"/>
    </source>
</evidence>
<dbReference type="Gene3D" id="3.30.420.10">
    <property type="entry name" value="Ribonuclease H-like superfamily/Ribonuclease H"/>
    <property type="match status" value="1"/>
</dbReference>
<organism evidence="5 6">
    <name type="scientific">Candidatus Muproteobacteria bacterium RBG_16_60_9</name>
    <dbReference type="NCBI Taxonomy" id="1817755"/>
    <lineage>
        <taxon>Bacteria</taxon>
        <taxon>Pseudomonadati</taxon>
        <taxon>Pseudomonadota</taxon>
        <taxon>Candidatus Muproteobacteria</taxon>
    </lineage>
</organism>
<dbReference type="InterPro" id="IPR012337">
    <property type="entry name" value="RNaseH-like_sf"/>
</dbReference>
<feature type="domain" description="Exonuclease" evidence="4">
    <location>
        <begin position="41"/>
        <end position="211"/>
    </location>
</feature>
<dbReference type="InterPro" id="IPR036397">
    <property type="entry name" value="RNaseH_sf"/>
</dbReference>